<dbReference type="InterPro" id="IPR020846">
    <property type="entry name" value="MFS_dom"/>
</dbReference>
<dbReference type="AlphaFoldDB" id="A0A1Y2C8Q7"/>
<feature type="transmembrane region" description="Helical" evidence="5">
    <location>
        <begin position="97"/>
        <end position="123"/>
    </location>
</feature>
<dbReference type="InterPro" id="IPR005829">
    <property type="entry name" value="Sugar_transporter_CS"/>
</dbReference>
<evidence type="ECO:0000256" key="1">
    <source>
        <dbReference type="ARBA" id="ARBA00004141"/>
    </source>
</evidence>
<evidence type="ECO:0000259" key="6">
    <source>
        <dbReference type="PROSITE" id="PS50850"/>
    </source>
</evidence>
<proteinExistence type="predicted"/>
<feature type="transmembrane region" description="Helical" evidence="5">
    <location>
        <begin position="298"/>
        <end position="318"/>
    </location>
</feature>
<dbReference type="InterPro" id="IPR011701">
    <property type="entry name" value="MFS"/>
</dbReference>
<evidence type="ECO:0000313" key="8">
    <source>
        <dbReference type="Proteomes" id="UP000193642"/>
    </source>
</evidence>
<dbReference type="PANTHER" id="PTHR23507">
    <property type="entry name" value="ZGC:174356"/>
    <property type="match status" value="1"/>
</dbReference>
<dbReference type="EMBL" id="MCGO01000025">
    <property type="protein sequence ID" value="ORY43410.1"/>
    <property type="molecule type" value="Genomic_DNA"/>
</dbReference>
<protein>
    <submittedName>
        <fullName evidence="7">MFS general substrate transporter</fullName>
    </submittedName>
</protein>
<accession>A0A1Y2C8Q7</accession>
<evidence type="ECO:0000256" key="4">
    <source>
        <dbReference type="ARBA" id="ARBA00023136"/>
    </source>
</evidence>
<comment type="caution">
    <text evidence="7">The sequence shown here is derived from an EMBL/GenBank/DDBJ whole genome shotgun (WGS) entry which is preliminary data.</text>
</comment>
<dbReference type="PANTHER" id="PTHR23507:SF1">
    <property type="entry name" value="FI18259P1-RELATED"/>
    <property type="match status" value="1"/>
</dbReference>
<keyword evidence="2 5" id="KW-0812">Transmembrane</keyword>
<evidence type="ECO:0000256" key="2">
    <source>
        <dbReference type="ARBA" id="ARBA00022692"/>
    </source>
</evidence>
<keyword evidence="4 5" id="KW-0472">Membrane</keyword>
<reference evidence="7 8" key="1">
    <citation type="submission" date="2016-07" db="EMBL/GenBank/DDBJ databases">
        <title>Pervasive Adenine N6-methylation of Active Genes in Fungi.</title>
        <authorList>
            <consortium name="DOE Joint Genome Institute"/>
            <person name="Mondo S.J."/>
            <person name="Dannebaum R.O."/>
            <person name="Kuo R.C."/>
            <person name="Labutti K."/>
            <person name="Haridas S."/>
            <person name="Kuo A."/>
            <person name="Salamov A."/>
            <person name="Ahrendt S.R."/>
            <person name="Lipzen A."/>
            <person name="Sullivan W."/>
            <person name="Andreopoulos W.B."/>
            <person name="Clum A."/>
            <person name="Lindquist E."/>
            <person name="Daum C."/>
            <person name="Ramamoorthy G.K."/>
            <person name="Gryganskyi A."/>
            <person name="Culley D."/>
            <person name="Magnuson J.K."/>
            <person name="James T.Y."/>
            <person name="O'Malley M.A."/>
            <person name="Stajich J.E."/>
            <person name="Spatafora J.W."/>
            <person name="Visel A."/>
            <person name="Grigoriev I.V."/>
        </authorList>
    </citation>
    <scope>NUCLEOTIDE SEQUENCE [LARGE SCALE GENOMIC DNA]</scope>
    <source>
        <strain evidence="7 8">JEL800</strain>
    </source>
</reference>
<dbReference type="GO" id="GO:0016020">
    <property type="term" value="C:membrane"/>
    <property type="evidence" value="ECO:0007669"/>
    <property type="project" value="UniProtKB-SubCell"/>
</dbReference>
<dbReference type="PROSITE" id="PS00216">
    <property type="entry name" value="SUGAR_TRANSPORT_1"/>
    <property type="match status" value="1"/>
</dbReference>
<dbReference type="OrthoDB" id="3026777at2759"/>
<feature type="transmembrane region" description="Helical" evidence="5">
    <location>
        <begin position="70"/>
        <end position="91"/>
    </location>
</feature>
<dbReference type="PROSITE" id="PS50850">
    <property type="entry name" value="MFS"/>
    <property type="match status" value="1"/>
</dbReference>
<keyword evidence="8" id="KW-1185">Reference proteome</keyword>
<dbReference type="Proteomes" id="UP000193642">
    <property type="component" value="Unassembled WGS sequence"/>
</dbReference>
<dbReference type="SUPFAM" id="SSF103473">
    <property type="entry name" value="MFS general substrate transporter"/>
    <property type="match status" value="1"/>
</dbReference>
<sequence>MQVMLACRDLDAQPGIAVQVDYSSCAQRPDVQALVSSWAVYFHLAQEIPAVLVLVVAGYFVDLFGRRKSMIIGCAALMINAAAYLVSALFFEQVPLGLYVFTYLISGLTGGMTLVSLAASAYVADTSSLADRTHYFILMDGSMALSMATGPLIGGTITKNFGFTATFGTMFATALVLLAYLVFLFPDSDISASSEVRKSLPTVFTESVASSIVTLRSVIKFPAAVALIAIVTLQGLTMSGAQIMFLLYPAKRFGWDSYKIGQFIFFSASQRIAWLTFLLPAILSFTKNQGVDKTVSEVWVIRIGLFMAALGEFSFGCVSTETGFLMTTALTAMGSVASPCIRSIMSTLVPPSHQGRLFSAVKMFESIPLLFATVIVNAIYQATVSTMPQAIFFVMASVLGTAFIIALLFVSRNGVADMNLGGVDELVSPEEGRVTQDIEDEVSPLLGS</sequence>
<feature type="transmembrane region" description="Helical" evidence="5">
    <location>
        <begin position="390"/>
        <end position="410"/>
    </location>
</feature>
<dbReference type="Gene3D" id="1.20.1250.20">
    <property type="entry name" value="MFS general substrate transporter like domains"/>
    <property type="match status" value="1"/>
</dbReference>
<feature type="transmembrane region" description="Helical" evidence="5">
    <location>
        <begin position="324"/>
        <end position="345"/>
    </location>
</feature>
<feature type="transmembrane region" description="Helical" evidence="5">
    <location>
        <begin position="366"/>
        <end position="384"/>
    </location>
</feature>
<feature type="transmembrane region" description="Helical" evidence="5">
    <location>
        <begin position="163"/>
        <end position="185"/>
    </location>
</feature>
<evidence type="ECO:0000313" key="7">
    <source>
        <dbReference type="EMBL" id="ORY43410.1"/>
    </source>
</evidence>
<keyword evidence="3 5" id="KW-1133">Transmembrane helix</keyword>
<dbReference type="InterPro" id="IPR036259">
    <property type="entry name" value="MFS_trans_sf"/>
</dbReference>
<gene>
    <name evidence="7" type="ORF">BCR33DRAFT_785774</name>
</gene>
<name>A0A1Y2C8Q7_9FUNG</name>
<dbReference type="Pfam" id="PF07690">
    <property type="entry name" value="MFS_1"/>
    <property type="match status" value="1"/>
</dbReference>
<feature type="transmembrane region" description="Helical" evidence="5">
    <location>
        <begin position="38"/>
        <end position="61"/>
    </location>
</feature>
<feature type="transmembrane region" description="Helical" evidence="5">
    <location>
        <begin position="135"/>
        <end position="157"/>
    </location>
</feature>
<comment type="subcellular location">
    <subcellularLocation>
        <location evidence="1">Membrane</location>
        <topology evidence="1">Multi-pass membrane protein</topology>
    </subcellularLocation>
</comment>
<feature type="domain" description="Major facilitator superfamily (MFS) profile" evidence="6">
    <location>
        <begin position="1"/>
        <end position="414"/>
    </location>
</feature>
<feature type="transmembrane region" description="Helical" evidence="5">
    <location>
        <begin position="260"/>
        <end position="286"/>
    </location>
</feature>
<organism evidence="7 8">
    <name type="scientific">Rhizoclosmatium globosum</name>
    <dbReference type="NCBI Taxonomy" id="329046"/>
    <lineage>
        <taxon>Eukaryota</taxon>
        <taxon>Fungi</taxon>
        <taxon>Fungi incertae sedis</taxon>
        <taxon>Chytridiomycota</taxon>
        <taxon>Chytridiomycota incertae sedis</taxon>
        <taxon>Chytridiomycetes</taxon>
        <taxon>Chytridiales</taxon>
        <taxon>Chytriomycetaceae</taxon>
        <taxon>Rhizoclosmatium</taxon>
    </lineage>
</organism>
<evidence type="ECO:0000256" key="5">
    <source>
        <dbReference type="SAM" id="Phobius"/>
    </source>
</evidence>
<dbReference type="GO" id="GO:0022857">
    <property type="term" value="F:transmembrane transporter activity"/>
    <property type="evidence" value="ECO:0007669"/>
    <property type="project" value="InterPro"/>
</dbReference>
<evidence type="ECO:0000256" key="3">
    <source>
        <dbReference type="ARBA" id="ARBA00022989"/>
    </source>
</evidence>
<feature type="transmembrane region" description="Helical" evidence="5">
    <location>
        <begin position="224"/>
        <end position="248"/>
    </location>
</feature>